<keyword evidence="2" id="KW-1185">Reference proteome</keyword>
<evidence type="ECO:0000313" key="1">
    <source>
        <dbReference type="EMBL" id="UWZ79653.1"/>
    </source>
</evidence>
<dbReference type="Proteomes" id="UP001060414">
    <property type="component" value="Chromosome"/>
</dbReference>
<proteinExistence type="predicted"/>
<protein>
    <submittedName>
        <fullName evidence="1">Uncharacterized protein</fullName>
    </submittedName>
</protein>
<accession>A0ABY5ZKS1</accession>
<organism evidence="1 2">
    <name type="scientific">Geoalkalibacter halelectricus</name>
    <dbReference type="NCBI Taxonomy" id="2847045"/>
    <lineage>
        <taxon>Bacteria</taxon>
        <taxon>Pseudomonadati</taxon>
        <taxon>Thermodesulfobacteriota</taxon>
        <taxon>Desulfuromonadia</taxon>
        <taxon>Desulfuromonadales</taxon>
        <taxon>Geoalkalibacteraceae</taxon>
        <taxon>Geoalkalibacter</taxon>
    </lineage>
</organism>
<dbReference type="EMBL" id="CP092109">
    <property type="protein sequence ID" value="UWZ79653.1"/>
    <property type="molecule type" value="Genomic_DNA"/>
</dbReference>
<evidence type="ECO:0000313" key="2">
    <source>
        <dbReference type="Proteomes" id="UP001060414"/>
    </source>
</evidence>
<name>A0ABY5ZKS1_9BACT</name>
<gene>
    <name evidence="1" type="ORF">L9S41_18525</name>
</gene>
<dbReference type="RefSeq" id="WP_260748005.1">
    <property type="nucleotide sequence ID" value="NZ_CP092109.1"/>
</dbReference>
<sequence length="394" mass="44279">MNTLDTINRPTLAEVEGIAALNNPIIRNLQITQCYFELSAVHAARLPEDANWCTFATWASRQAGQSIRMEDVEDSLERLMRSEALAARAARHLAGVAQSFGAIFSRDEVLRILWELADPRAALERVSAAVAEGNRKVFAEIGWEYARFNEQCLNDPVPLDDKIAAFCAQLRDGEPPQGQSYLRRAFLHYYRALFAADAKTRAELQFMANIEIGYHEQTRLQPEIVAALNAALVDPEEFTARLLAVAFPRGSLLLTGRKLLMGITGRPTPLQRAIHAFVEKLRAELRRIITAKLMVLELPGGQHLKLGEDLQGEFPQRLRDIRDPDLQNLLARVDPTPDSLLHTGAVDWADLGERLHFIVDLFRTRHEAAELFTPPFTSRQVRALKAGRLPRGRL</sequence>
<reference evidence="1" key="1">
    <citation type="journal article" date="2022" name="Environ. Microbiol.">
        <title>Geoalkalibacter halelectricus SAP #1 sp. nov. possessing extracellular electron transfer and mineral#reducing capabilities from a haloalkaline environment.</title>
        <authorList>
            <person name="Yadav S."/>
            <person name="Singh R."/>
            <person name="Sundharam S.S."/>
            <person name="Chaudhary S."/>
            <person name="Krishnamurthi S."/>
            <person name="Patil S.A."/>
        </authorList>
    </citation>
    <scope>NUCLEOTIDE SEQUENCE</scope>
    <source>
        <strain evidence="1">SAP-1</strain>
    </source>
</reference>